<organism evidence="3 4">
    <name type="scientific">Candidatus Taylorbacteria bacterium RIFCSPHIGHO2_02_FULL_43_32b</name>
    <dbReference type="NCBI Taxonomy" id="1802306"/>
    <lineage>
        <taxon>Bacteria</taxon>
        <taxon>Candidatus Tayloriibacteriota</taxon>
    </lineage>
</organism>
<dbReference type="AlphaFoldDB" id="A0A1G2MEK9"/>
<dbReference type="Pfam" id="PF20803">
    <property type="entry name" value="PaaX_M"/>
    <property type="match status" value="1"/>
</dbReference>
<dbReference type="InterPro" id="IPR048846">
    <property type="entry name" value="PaaX-like_central"/>
</dbReference>
<evidence type="ECO:0000256" key="1">
    <source>
        <dbReference type="SAM" id="Phobius"/>
    </source>
</evidence>
<evidence type="ECO:0000259" key="2">
    <source>
        <dbReference type="Pfam" id="PF20803"/>
    </source>
</evidence>
<evidence type="ECO:0000313" key="4">
    <source>
        <dbReference type="Proteomes" id="UP000177130"/>
    </source>
</evidence>
<keyword evidence="1" id="KW-1133">Transmembrane helix</keyword>
<dbReference type="STRING" id="1802306.A3C72_04740"/>
<gene>
    <name evidence="3" type="ORF">A3C72_04740</name>
</gene>
<keyword evidence="1" id="KW-0812">Transmembrane</keyword>
<feature type="domain" description="Transcriptional repressor PaaX-like central Cas2-like" evidence="2">
    <location>
        <begin position="108"/>
        <end position="178"/>
    </location>
</feature>
<accession>A0A1G2MEK9</accession>
<dbReference type="Proteomes" id="UP000177130">
    <property type="component" value="Unassembled WGS sequence"/>
</dbReference>
<comment type="caution">
    <text evidence="3">The sequence shown here is derived from an EMBL/GenBank/DDBJ whole genome shotgun (WGS) entry which is preliminary data.</text>
</comment>
<evidence type="ECO:0000313" key="3">
    <source>
        <dbReference type="EMBL" id="OHA22355.1"/>
    </source>
</evidence>
<protein>
    <recommendedName>
        <fullName evidence="2">Transcriptional repressor PaaX-like central Cas2-like domain-containing protein</fullName>
    </recommendedName>
</protein>
<proteinExistence type="predicted"/>
<reference evidence="3 4" key="1">
    <citation type="journal article" date="2016" name="Nat. Commun.">
        <title>Thousands of microbial genomes shed light on interconnected biogeochemical processes in an aquifer system.</title>
        <authorList>
            <person name="Anantharaman K."/>
            <person name="Brown C.T."/>
            <person name="Hug L.A."/>
            <person name="Sharon I."/>
            <person name="Castelle C.J."/>
            <person name="Probst A.J."/>
            <person name="Thomas B.C."/>
            <person name="Singh A."/>
            <person name="Wilkins M.J."/>
            <person name="Karaoz U."/>
            <person name="Brodie E.L."/>
            <person name="Williams K.H."/>
            <person name="Hubbard S.S."/>
            <person name="Banfield J.F."/>
        </authorList>
    </citation>
    <scope>NUCLEOTIDE SEQUENCE [LARGE SCALE GENOMIC DNA]</scope>
</reference>
<feature type="transmembrane region" description="Helical" evidence="1">
    <location>
        <begin position="20"/>
        <end position="47"/>
    </location>
</feature>
<keyword evidence="1" id="KW-0472">Membrane</keyword>
<sequence length="194" mass="22643">MGQLEKELVKELRGKKIQKAILLSVAAAGLLSVAAMAPNALQMLAMFDRRLIKAGRRYNLNRSLDRLLYNELVHFEENKDGKFLRLTPRGEKEVTKYKLLEAVLNKPRKWDKKWRVLIFDIKEMKRGIRDNLRRTLKAVGFHKLQQSVWVYPYDCEDFMTLLKLDLKIGKSMLYMIVDKLENDGSLKDIFGINS</sequence>
<dbReference type="Gene3D" id="3.30.70.2650">
    <property type="match status" value="1"/>
</dbReference>
<dbReference type="EMBL" id="MHRK01000054">
    <property type="protein sequence ID" value="OHA22355.1"/>
    <property type="molecule type" value="Genomic_DNA"/>
</dbReference>
<name>A0A1G2MEK9_9BACT</name>